<dbReference type="Proteomes" id="UP000747399">
    <property type="component" value="Unassembled WGS sequence"/>
</dbReference>
<protein>
    <submittedName>
        <fullName evidence="1">Uncharacterized protein</fullName>
    </submittedName>
</protein>
<gene>
    <name evidence="1" type="ORF">Vafri_17101</name>
</gene>
<sequence>MSLSQQQPCRHPKLSPRMSAMAFVLATAAATAFLIAITVVQQASAAEGLYYQHQRGLLQEGSTQSVPTECINTGLNLQSSCTKELELASKAFGLSPTSDVSSIKVNMSQLRAYLAKAPKPSADCCSAALSFNNAYCSCSPPVLDLVKSFTNNDVNQYYEVAKYLATRCKEVGKPFTLYLEKTCPKRH</sequence>
<organism evidence="1 2">
    <name type="scientific">Volvox africanus</name>
    <dbReference type="NCBI Taxonomy" id="51714"/>
    <lineage>
        <taxon>Eukaryota</taxon>
        <taxon>Viridiplantae</taxon>
        <taxon>Chlorophyta</taxon>
        <taxon>core chlorophytes</taxon>
        <taxon>Chlorophyceae</taxon>
        <taxon>CS clade</taxon>
        <taxon>Chlamydomonadales</taxon>
        <taxon>Volvocaceae</taxon>
        <taxon>Volvox</taxon>
    </lineage>
</organism>
<keyword evidence="2" id="KW-1185">Reference proteome</keyword>
<evidence type="ECO:0000313" key="1">
    <source>
        <dbReference type="EMBL" id="GIL62893.1"/>
    </source>
</evidence>
<dbReference type="AlphaFoldDB" id="A0A8J4F6A8"/>
<reference evidence="1" key="1">
    <citation type="journal article" date="2021" name="Proc. Natl. Acad. Sci. U.S.A.">
        <title>Three genomes in the algal genus Volvox reveal the fate of a haploid sex-determining region after a transition to homothallism.</title>
        <authorList>
            <person name="Yamamoto K."/>
            <person name="Hamaji T."/>
            <person name="Kawai-Toyooka H."/>
            <person name="Matsuzaki R."/>
            <person name="Takahashi F."/>
            <person name="Nishimura Y."/>
            <person name="Kawachi M."/>
            <person name="Noguchi H."/>
            <person name="Minakuchi Y."/>
            <person name="Umen J.G."/>
            <person name="Toyoda A."/>
            <person name="Nozaki H."/>
        </authorList>
    </citation>
    <scope>NUCLEOTIDE SEQUENCE</scope>
    <source>
        <strain evidence="1">NIES-3780</strain>
    </source>
</reference>
<evidence type="ECO:0000313" key="2">
    <source>
        <dbReference type="Proteomes" id="UP000747399"/>
    </source>
</evidence>
<accession>A0A8J4F6A8</accession>
<proteinExistence type="predicted"/>
<comment type="caution">
    <text evidence="1">The sequence shown here is derived from an EMBL/GenBank/DDBJ whole genome shotgun (WGS) entry which is preliminary data.</text>
</comment>
<dbReference type="EMBL" id="BNCO01000054">
    <property type="protein sequence ID" value="GIL62893.1"/>
    <property type="molecule type" value="Genomic_DNA"/>
</dbReference>
<name>A0A8J4F6A8_9CHLO</name>